<dbReference type="Pfam" id="PF04014">
    <property type="entry name" value="MazE_antitoxin"/>
    <property type="match status" value="1"/>
</dbReference>
<organism evidence="3">
    <name type="scientific">Burkholderia orbicola (strain AU 1054)</name>
    <dbReference type="NCBI Taxonomy" id="331271"/>
    <lineage>
        <taxon>Bacteria</taxon>
        <taxon>Pseudomonadati</taxon>
        <taxon>Pseudomonadota</taxon>
        <taxon>Betaproteobacteria</taxon>
        <taxon>Burkholderiales</taxon>
        <taxon>Burkholderiaceae</taxon>
        <taxon>Burkholderia</taxon>
        <taxon>Burkholderia cepacia complex</taxon>
        <taxon>Burkholderia orbicola</taxon>
    </lineage>
</organism>
<dbReference type="HOGENOM" id="CLU_158484_2_1_4"/>
<dbReference type="InterPro" id="IPR007159">
    <property type="entry name" value="SpoVT-AbrB_dom"/>
</dbReference>
<sequence length="72" mass="7415">MFEATLTSKGQLTLPAGIRHALGLAAGVRIVFTPLDDGTVILRAKTRSLLDLQGALPSITSVPIDAMGIGDA</sequence>
<feature type="domain" description="SpoVT-AbrB" evidence="2">
    <location>
        <begin position="1"/>
        <end position="47"/>
    </location>
</feature>
<dbReference type="PROSITE" id="PS51740">
    <property type="entry name" value="SPOVT_ABRB"/>
    <property type="match status" value="1"/>
</dbReference>
<evidence type="ECO:0000313" key="3">
    <source>
        <dbReference type="EMBL" id="ABF79695.1"/>
    </source>
</evidence>
<evidence type="ECO:0000256" key="1">
    <source>
        <dbReference type="PROSITE-ProRule" id="PRU01076"/>
    </source>
</evidence>
<dbReference type="Gene3D" id="2.10.260.10">
    <property type="match status" value="1"/>
</dbReference>
<dbReference type="NCBIfam" id="TIGR01439">
    <property type="entry name" value="lp_hng_hel_AbrB"/>
    <property type="match status" value="1"/>
</dbReference>
<dbReference type="AlphaFoldDB" id="A0A0H2XZM3"/>
<proteinExistence type="predicted"/>
<evidence type="ECO:0000259" key="2">
    <source>
        <dbReference type="PROSITE" id="PS51740"/>
    </source>
</evidence>
<dbReference type="InterPro" id="IPR037914">
    <property type="entry name" value="SpoVT-AbrB_sf"/>
</dbReference>
<keyword evidence="1" id="KW-0238">DNA-binding</keyword>
<dbReference type="EMBL" id="CP000379">
    <property type="protein sequence ID" value="ABF79695.1"/>
    <property type="molecule type" value="Genomic_DNA"/>
</dbReference>
<dbReference type="GO" id="GO:0003677">
    <property type="term" value="F:DNA binding"/>
    <property type="evidence" value="ECO:0007669"/>
    <property type="project" value="UniProtKB-UniRule"/>
</dbReference>
<dbReference type="SUPFAM" id="SSF89447">
    <property type="entry name" value="AbrB/MazE/MraZ-like"/>
    <property type="match status" value="1"/>
</dbReference>
<accession>A0A0H2XZM3</accession>
<name>A0A0H2XZM3_BURO1</name>
<protein>
    <submittedName>
        <fullName evidence="3">Transcriptional regulator, AbrB family</fullName>
    </submittedName>
</protein>
<gene>
    <name evidence="3" type="ordered locus">Bcen_4816</name>
</gene>
<reference evidence="3" key="1">
    <citation type="submission" date="2006-05" db="EMBL/GenBank/DDBJ databases">
        <title>Complete sequence of chromosome 2 of Burkholderia cenocepacia AU 1054.</title>
        <authorList>
            <consortium name="US DOE Joint Genome Institute"/>
            <person name="Copeland A."/>
            <person name="Lucas S."/>
            <person name="Lapidus A."/>
            <person name="Barry K."/>
            <person name="Detter J.C."/>
            <person name="Glavina del Rio T."/>
            <person name="Hammon N."/>
            <person name="Israni S."/>
            <person name="Dalin E."/>
            <person name="Tice H."/>
            <person name="Pitluck S."/>
            <person name="Chain P."/>
            <person name="Malfatti S."/>
            <person name="Shin M."/>
            <person name="Vergez L."/>
            <person name="Schmutz J."/>
            <person name="Larimer F."/>
            <person name="Land M."/>
            <person name="Hauser L."/>
            <person name="Kyrpides N."/>
            <person name="Lykidis A."/>
            <person name="LiPuma J.J."/>
            <person name="Konstantinidis K."/>
            <person name="Tiedje J.M."/>
            <person name="Richardson P."/>
        </authorList>
    </citation>
    <scope>NUCLEOTIDE SEQUENCE [LARGE SCALE GENOMIC DNA]</scope>
    <source>
        <strain evidence="3">AU 1054</strain>
    </source>
</reference>
<dbReference type="SMART" id="SM00966">
    <property type="entry name" value="SpoVT_AbrB"/>
    <property type="match status" value="1"/>
</dbReference>